<feature type="region of interest" description="Disordered" evidence="1">
    <location>
        <begin position="128"/>
        <end position="148"/>
    </location>
</feature>
<keyword evidence="4" id="KW-1185">Reference proteome</keyword>
<sequence length="148" mass="15603">MASDIEADRPAPTSLEIAARWAELPADHLKAALRALEPQLAREHHYRLARLEQQEADARRAHRLGLAGLASGFLIAVSMLTGAVLVGLGGQPWLAAMLSGPSVLALATLFVLRRTDPTQTLAMARTHRAALSASTPPPAAPPTEPGLA</sequence>
<evidence type="ECO:0000313" key="4">
    <source>
        <dbReference type="Proteomes" id="UP001156389"/>
    </source>
</evidence>
<reference evidence="3 4" key="1">
    <citation type="submission" date="2021-10" db="EMBL/GenBank/DDBJ databases">
        <title>Streptomyces gossypii sp. nov., isolated from soil collected from cotton field.</title>
        <authorList>
            <person name="Ge X."/>
            <person name="Chen X."/>
            <person name="Liu W."/>
        </authorList>
    </citation>
    <scope>NUCLEOTIDE SEQUENCE [LARGE SCALE GENOMIC DNA]</scope>
    <source>
        <strain evidence="3 4">N2-109</strain>
    </source>
</reference>
<keyword evidence="2" id="KW-0472">Membrane</keyword>
<feature type="transmembrane region" description="Helical" evidence="2">
    <location>
        <begin position="64"/>
        <end position="87"/>
    </location>
</feature>
<evidence type="ECO:0000256" key="1">
    <source>
        <dbReference type="SAM" id="MobiDB-lite"/>
    </source>
</evidence>
<organism evidence="3 4">
    <name type="scientific">Streptomyces gossypii</name>
    <dbReference type="NCBI Taxonomy" id="2883101"/>
    <lineage>
        <taxon>Bacteria</taxon>
        <taxon>Bacillati</taxon>
        <taxon>Actinomycetota</taxon>
        <taxon>Actinomycetes</taxon>
        <taxon>Kitasatosporales</taxon>
        <taxon>Streptomycetaceae</taxon>
        <taxon>Streptomyces</taxon>
    </lineage>
</organism>
<feature type="transmembrane region" description="Helical" evidence="2">
    <location>
        <begin position="93"/>
        <end position="112"/>
    </location>
</feature>
<feature type="compositionally biased region" description="Pro residues" evidence="1">
    <location>
        <begin position="135"/>
        <end position="148"/>
    </location>
</feature>
<dbReference type="EMBL" id="JAJAGO010000005">
    <property type="protein sequence ID" value="MCT2590867.1"/>
    <property type="molecule type" value="Genomic_DNA"/>
</dbReference>
<protein>
    <recommendedName>
        <fullName evidence="5">Integral membrane protein</fullName>
    </recommendedName>
</protein>
<evidence type="ECO:0000256" key="2">
    <source>
        <dbReference type="SAM" id="Phobius"/>
    </source>
</evidence>
<keyword evidence="2" id="KW-1133">Transmembrane helix</keyword>
<evidence type="ECO:0008006" key="5">
    <source>
        <dbReference type="Google" id="ProtNLM"/>
    </source>
</evidence>
<proteinExistence type="predicted"/>
<name>A0ABT2JSK4_9ACTN</name>
<accession>A0ABT2JSK4</accession>
<comment type="caution">
    <text evidence="3">The sequence shown here is derived from an EMBL/GenBank/DDBJ whole genome shotgun (WGS) entry which is preliminary data.</text>
</comment>
<keyword evidence="2" id="KW-0812">Transmembrane</keyword>
<dbReference type="RefSeq" id="WP_260218176.1">
    <property type="nucleotide sequence ID" value="NZ_JAJAGO010000005.1"/>
</dbReference>
<dbReference type="Proteomes" id="UP001156389">
    <property type="component" value="Unassembled WGS sequence"/>
</dbReference>
<gene>
    <name evidence="3" type="ORF">LHJ74_13265</name>
</gene>
<evidence type="ECO:0000313" key="3">
    <source>
        <dbReference type="EMBL" id="MCT2590867.1"/>
    </source>
</evidence>